<dbReference type="CDD" id="cd02440">
    <property type="entry name" value="AdoMet_MTases"/>
    <property type="match status" value="1"/>
</dbReference>
<comment type="caution">
    <text evidence="3">The sequence shown here is derived from an EMBL/GenBank/DDBJ whole genome shotgun (WGS) entry which is preliminary data.</text>
</comment>
<feature type="region of interest" description="Disordered" evidence="1">
    <location>
        <begin position="243"/>
        <end position="271"/>
    </location>
</feature>
<evidence type="ECO:0000313" key="3">
    <source>
        <dbReference type="EMBL" id="MCX2973153.1"/>
    </source>
</evidence>
<proteinExistence type="predicted"/>
<keyword evidence="4" id="KW-1185">Reference proteome</keyword>
<dbReference type="RefSeq" id="WP_279252105.1">
    <property type="nucleotide sequence ID" value="NZ_SHNP01000002.1"/>
</dbReference>
<gene>
    <name evidence="3" type="ORF">EYC87_06075</name>
</gene>
<evidence type="ECO:0000313" key="4">
    <source>
        <dbReference type="Proteomes" id="UP001143307"/>
    </source>
</evidence>
<dbReference type="InterPro" id="IPR029063">
    <property type="entry name" value="SAM-dependent_MTases_sf"/>
</dbReference>
<dbReference type="Proteomes" id="UP001143307">
    <property type="component" value="Unassembled WGS sequence"/>
</dbReference>
<keyword evidence="3" id="KW-0489">Methyltransferase</keyword>
<feature type="compositionally biased region" description="Polar residues" evidence="1">
    <location>
        <begin position="262"/>
        <end position="271"/>
    </location>
</feature>
<protein>
    <submittedName>
        <fullName evidence="3">Class I SAM-dependent methyltransferase</fullName>
    </submittedName>
</protein>
<dbReference type="EMBL" id="SHNP01000002">
    <property type="protein sequence ID" value="MCX2973153.1"/>
    <property type="molecule type" value="Genomic_DNA"/>
</dbReference>
<accession>A0ABT3ST35</accession>
<dbReference type="Pfam" id="PF08241">
    <property type="entry name" value="Methyltransf_11"/>
    <property type="match status" value="1"/>
</dbReference>
<feature type="domain" description="Methyltransferase type 11" evidence="2">
    <location>
        <begin position="78"/>
        <end position="125"/>
    </location>
</feature>
<dbReference type="InterPro" id="IPR013216">
    <property type="entry name" value="Methyltransf_11"/>
</dbReference>
<evidence type="ECO:0000259" key="2">
    <source>
        <dbReference type="Pfam" id="PF08241"/>
    </source>
</evidence>
<evidence type="ECO:0000256" key="1">
    <source>
        <dbReference type="SAM" id="MobiDB-lite"/>
    </source>
</evidence>
<keyword evidence="3" id="KW-0808">Transferase</keyword>
<reference evidence="3" key="1">
    <citation type="submission" date="2019-02" db="EMBL/GenBank/DDBJ databases">
        <authorList>
            <person name="Li S.-H."/>
        </authorList>
    </citation>
    <scope>NUCLEOTIDE SEQUENCE</scope>
    <source>
        <strain evidence="3">IMCC8485</strain>
    </source>
</reference>
<dbReference type="SUPFAM" id="SSF53335">
    <property type="entry name" value="S-adenosyl-L-methionine-dependent methyltransferases"/>
    <property type="match status" value="1"/>
</dbReference>
<sequence length="271" mass="30033">MSAQFNDILAELETWYDSDRGQYLLQQIKQALQPQLDNAFGYHILQIGPLSGDPLFGACRINHRIMACDSGGEGTNLICQAGEIPLESDSVDVVIAHHTLEFVDNPHQVLRELHRILTPQGQLLILGFNPHSLRGLVTRIKGLSKRSFWQAHRPVSISRLSDWLHLLGFELREGNHLYVVPPTGQARFRAATASLDKWCVDHKLPLGGLYMQAAIKQVAAQNRPLSMLRRHGEKLIDLAVPKPVVAPSPAPNSPTRSPGAISRNSNGEVLH</sequence>
<name>A0ABT3ST35_9GAMM</name>
<dbReference type="GO" id="GO:0008168">
    <property type="term" value="F:methyltransferase activity"/>
    <property type="evidence" value="ECO:0007669"/>
    <property type="project" value="UniProtKB-KW"/>
</dbReference>
<organism evidence="3 4">
    <name type="scientific">Candidatus Seongchinamella marina</name>
    <dbReference type="NCBI Taxonomy" id="2518990"/>
    <lineage>
        <taxon>Bacteria</taxon>
        <taxon>Pseudomonadati</taxon>
        <taxon>Pseudomonadota</taxon>
        <taxon>Gammaproteobacteria</taxon>
        <taxon>Cellvibrionales</taxon>
        <taxon>Halieaceae</taxon>
        <taxon>Seongchinamella</taxon>
    </lineage>
</organism>
<dbReference type="Gene3D" id="3.40.50.150">
    <property type="entry name" value="Vaccinia Virus protein VP39"/>
    <property type="match status" value="1"/>
</dbReference>
<dbReference type="GO" id="GO:0032259">
    <property type="term" value="P:methylation"/>
    <property type="evidence" value="ECO:0007669"/>
    <property type="project" value="UniProtKB-KW"/>
</dbReference>